<dbReference type="PANTHER" id="PTHR15633:SF2">
    <property type="entry name" value="NUCLEOLAR PROTEIN 11"/>
    <property type="match status" value="1"/>
</dbReference>
<dbReference type="AlphaFoldDB" id="A0A1B6LKA1"/>
<gene>
    <name evidence="2" type="ORF">g.4994</name>
</gene>
<feature type="domain" description="Nucleolar protein 11 N-terminal" evidence="1">
    <location>
        <begin position="1"/>
        <end position="327"/>
    </location>
</feature>
<reference evidence="2" key="1">
    <citation type="submission" date="2015-11" db="EMBL/GenBank/DDBJ databases">
        <title>De novo transcriptome assembly of four potential Pierce s Disease insect vectors from Arizona vineyards.</title>
        <authorList>
            <person name="Tassone E.E."/>
        </authorList>
    </citation>
    <scope>NUCLEOTIDE SEQUENCE</scope>
</reference>
<dbReference type="GO" id="GO:0003723">
    <property type="term" value="F:RNA binding"/>
    <property type="evidence" value="ECO:0007669"/>
    <property type="project" value="TreeGrafter"/>
</dbReference>
<dbReference type="InterPro" id="IPR042859">
    <property type="entry name" value="NOL11"/>
</dbReference>
<dbReference type="Pfam" id="PF08168">
    <property type="entry name" value="NOL11_N"/>
    <property type="match status" value="1"/>
</dbReference>
<organism evidence="2">
    <name type="scientific">Graphocephala atropunctata</name>
    <dbReference type="NCBI Taxonomy" id="36148"/>
    <lineage>
        <taxon>Eukaryota</taxon>
        <taxon>Metazoa</taxon>
        <taxon>Ecdysozoa</taxon>
        <taxon>Arthropoda</taxon>
        <taxon>Hexapoda</taxon>
        <taxon>Insecta</taxon>
        <taxon>Pterygota</taxon>
        <taxon>Neoptera</taxon>
        <taxon>Paraneoptera</taxon>
        <taxon>Hemiptera</taxon>
        <taxon>Auchenorrhyncha</taxon>
        <taxon>Membracoidea</taxon>
        <taxon>Cicadellidae</taxon>
        <taxon>Cicadellinae</taxon>
        <taxon>Cicadellini</taxon>
        <taxon>Graphocephala</taxon>
    </lineage>
</organism>
<protein>
    <recommendedName>
        <fullName evidence="1">Nucleolar protein 11 N-terminal domain-containing protein</fullName>
    </recommendedName>
</protein>
<evidence type="ECO:0000259" key="1">
    <source>
        <dbReference type="Pfam" id="PF08168"/>
    </source>
</evidence>
<dbReference type="PANTHER" id="PTHR15633">
    <property type="entry name" value="NUCLEOLAR PROTEIN 11"/>
    <property type="match status" value="1"/>
</dbReference>
<dbReference type="InterPro" id="IPR012584">
    <property type="entry name" value="NOL11_N"/>
</dbReference>
<evidence type="ECO:0000313" key="2">
    <source>
        <dbReference type="EMBL" id="JAT24098.1"/>
    </source>
</evidence>
<dbReference type="GO" id="GO:0005730">
    <property type="term" value="C:nucleolus"/>
    <property type="evidence" value="ECO:0007669"/>
    <property type="project" value="TreeGrafter"/>
</dbReference>
<dbReference type="GO" id="GO:0030490">
    <property type="term" value="P:maturation of SSU-rRNA"/>
    <property type="evidence" value="ECO:0007669"/>
    <property type="project" value="InterPro"/>
</dbReference>
<name>A0A1B6LKA1_9HEMI</name>
<sequence>MAKFSACYQLCPLIDQKDFLGVTDESVNGCVILTLGKNMVIRYKLSDQKQVSCWSSREKLSAPVVYDAISQKYIGVFNDNQISTWEESCVQLNNLKKYKFAAPIQCVLTGQSSSTPVVVFRSGHIIPLQQALDRRKEPPPEKSLLEKDETICDAQLITLIGSVVAALFTKSLKGENYLHLIPLEGGLMTQSRLQLRRKTEDEVQLIGYTLVTYESCHLLTLWSDRQLFSLELPSRGAEQFPGRALTTLTGISPRHQTAMLALNSTHVAIYGARANEEGALLLIFNTQLYVRQCSLQFKLYTTPARLWAGGQQAVLVVTGQHVAVVPFYLGKQRLAALVGSQTPESAPPATLAVWQATAVKEEMDEVKPDTQPEMLQTIQYHMEEGLSQRMISQRLFPPALDSEDLEGLTTLLKNITDIPESCIIAVLSFCLKDIDTPGHKELLRLALSLPVTPDLTTLGLLRHKLKLGTVLNLLRQLCEAMLLTPGDPQLVEWATLLLDAYYQQYLLSRDPAVIEALTELKAIVDKQLEDMKVWQDLESLLLQLQNRQSLPDSSLLTNNTYSIDKITLY</sequence>
<dbReference type="EMBL" id="GEBQ01015879">
    <property type="protein sequence ID" value="JAT24098.1"/>
    <property type="molecule type" value="Transcribed_RNA"/>
</dbReference>
<proteinExistence type="predicted"/>
<accession>A0A1B6LKA1</accession>